<reference evidence="1 2" key="1">
    <citation type="submission" date="2019-07" db="EMBL/GenBank/DDBJ databases">
        <title>Genome assembly of two rare yeast pathogens: Diutina rugosa and Trichomonascus ciferrii.</title>
        <authorList>
            <person name="Mixao V."/>
            <person name="Saus E."/>
            <person name="Hansen A."/>
            <person name="Lass-Flor C."/>
            <person name="Gabaldon T."/>
        </authorList>
    </citation>
    <scope>NUCLEOTIDE SEQUENCE [LARGE SCALE GENOMIC DNA]</scope>
    <source>
        <strain evidence="1 2">CBS 613</strain>
    </source>
</reference>
<proteinExistence type="predicted"/>
<dbReference type="GeneID" id="54779094"/>
<accession>A0A642UYG0</accession>
<evidence type="ECO:0000313" key="2">
    <source>
        <dbReference type="Proteomes" id="UP000449547"/>
    </source>
</evidence>
<name>A0A642UYG0_DIURU</name>
<gene>
    <name evidence="1" type="ORF">DIURU_000441</name>
</gene>
<evidence type="ECO:0000313" key="1">
    <source>
        <dbReference type="EMBL" id="KAA8907754.1"/>
    </source>
</evidence>
<dbReference type="EMBL" id="SWFT01000019">
    <property type="protein sequence ID" value="KAA8907754.1"/>
    <property type="molecule type" value="Genomic_DNA"/>
</dbReference>
<protein>
    <submittedName>
        <fullName evidence="1">Uncharacterized protein</fullName>
    </submittedName>
</protein>
<keyword evidence="2" id="KW-1185">Reference proteome</keyword>
<organism evidence="1 2">
    <name type="scientific">Diutina rugosa</name>
    <name type="common">Yeast</name>
    <name type="synonym">Candida rugosa</name>
    <dbReference type="NCBI Taxonomy" id="5481"/>
    <lineage>
        <taxon>Eukaryota</taxon>
        <taxon>Fungi</taxon>
        <taxon>Dikarya</taxon>
        <taxon>Ascomycota</taxon>
        <taxon>Saccharomycotina</taxon>
        <taxon>Pichiomycetes</taxon>
        <taxon>Debaryomycetaceae</taxon>
        <taxon>Diutina</taxon>
    </lineage>
</organism>
<comment type="caution">
    <text evidence="1">The sequence shown here is derived from an EMBL/GenBank/DDBJ whole genome shotgun (WGS) entry which is preliminary data.</text>
</comment>
<dbReference type="VEuPathDB" id="FungiDB:DIURU_000441"/>
<dbReference type="AlphaFoldDB" id="A0A642UYG0"/>
<sequence length="246" mass="28477">MPHSSIQSYVIPASAVESVYYESITLTHRFQVLLHKLDNEKDQRALTNYIKCVGKVHFKYLQNAKISPTSTFRLIDYIKQCEAKQGFPEPSVEIISKLQRELNELSRNFHWKLASITKPDSALIHDDIDEYNQQWLAYEDRFEALMNSHKEAVTNLVCGLYGVVSDETLQECIKAYAKQELQLRNRNDNLEKDYLQVAYETLIGARISDAILKEASFYLKEEVNKIWQKEMGLASSKPTLTRSLSY</sequence>
<dbReference type="Proteomes" id="UP000449547">
    <property type="component" value="Unassembled WGS sequence"/>
</dbReference>
<dbReference type="RefSeq" id="XP_034014760.1">
    <property type="nucleotide sequence ID" value="XM_034157280.1"/>
</dbReference>